<reference evidence="1 2" key="1">
    <citation type="journal article" date="2016" name="Nat. Commun.">
        <title>Thousands of microbial genomes shed light on interconnected biogeochemical processes in an aquifer system.</title>
        <authorList>
            <person name="Anantharaman K."/>
            <person name="Brown C.T."/>
            <person name="Hug L.A."/>
            <person name="Sharon I."/>
            <person name="Castelle C.J."/>
            <person name="Probst A.J."/>
            <person name="Thomas B.C."/>
            <person name="Singh A."/>
            <person name="Wilkins M.J."/>
            <person name="Karaoz U."/>
            <person name="Brodie E.L."/>
            <person name="Williams K.H."/>
            <person name="Hubbard S.S."/>
            <person name="Banfield J.F."/>
        </authorList>
    </citation>
    <scope>NUCLEOTIDE SEQUENCE [LARGE SCALE GENOMIC DNA]</scope>
</reference>
<dbReference type="AlphaFoldDB" id="A0A1F6NYS8"/>
<evidence type="ECO:0000313" key="2">
    <source>
        <dbReference type="Proteomes" id="UP000178490"/>
    </source>
</evidence>
<comment type="caution">
    <text evidence="1">The sequence shown here is derived from an EMBL/GenBank/DDBJ whole genome shotgun (WGS) entry which is preliminary data.</text>
</comment>
<accession>A0A1F6NYS8</accession>
<protein>
    <recommendedName>
        <fullName evidence="3">Thioredoxin domain-containing protein</fullName>
    </recommendedName>
</protein>
<sequence>MRKLLPYFITLVIVIFALWLIFLPSKVAGIPKEAILFFGDGCPHCKVVEDFIVANDVRNKIKFDTKEIWSNQNNARLMTQIWKQCGLSTQEGMGVPFYWDGASCYRGQDEIINLFKTKI</sequence>
<organism evidence="1 2">
    <name type="scientific">Candidatus Magasanikbacteria bacterium RIFOXYD2_FULL_36_9</name>
    <dbReference type="NCBI Taxonomy" id="1798707"/>
    <lineage>
        <taxon>Bacteria</taxon>
        <taxon>Candidatus Magasanikiibacteriota</taxon>
    </lineage>
</organism>
<proteinExistence type="predicted"/>
<gene>
    <name evidence="1" type="ORF">A2537_01500</name>
</gene>
<evidence type="ECO:0000313" key="1">
    <source>
        <dbReference type="EMBL" id="OGH88980.1"/>
    </source>
</evidence>
<dbReference type="EMBL" id="MFRC01000053">
    <property type="protein sequence ID" value="OGH88980.1"/>
    <property type="molecule type" value="Genomic_DNA"/>
</dbReference>
<name>A0A1F6NYS8_9BACT</name>
<dbReference type="InterPro" id="IPR011767">
    <property type="entry name" value="GLR_AS"/>
</dbReference>
<dbReference type="Proteomes" id="UP000178490">
    <property type="component" value="Unassembled WGS sequence"/>
</dbReference>
<evidence type="ECO:0008006" key="3">
    <source>
        <dbReference type="Google" id="ProtNLM"/>
    </source>
</evidence>
<dbReference type="PROSITE" id="PS00195">
    <property type="entry name" value="GLUTAREDOXIN_1"/>
    <property type="match status" value="1"/>
</dbReference>